<feature type="non-terminal residue" evidence="1">
    <location>
        <position position="82"/>
    </location>
</feature>
<evidence type="ECO:0000313" key="2">
    <source>
        <dbReference type="Proteomes" id="UP000837857"/>
    </source>
</evidence>
<evidence type="ECO:0000313" key="1">
    <source>
        <dbReference type="EMBL" id="CAH2057079.1"/>
    </source>
</evidence>
<name>A0ABN8IL62_9NEOP</name>
<dbReference type="EMBL" id="OW152836">
    <property type="protein sequence ID" value="CAH2057079.1"/>
    <property type="molecule type" value="Genomic_DNA"/>
</dbReference>
<reference evidence="1" key="1">
    <citation type="submission" date="2022-03" db="EMBL/GenBank/DDBJ databases">
        <authorList>
            <person name="Martin H S."/>
        </authorList>
    </citation>
    <scope>NUCLEOTIDE SEQUENCE</scope>
</reference>
<keyword evidence="2" id="KW-1185">Reference proteome</keyword>
<organism evidence="1 2">
    <name type="scientific">Iphiclides podalirius</name>
    <name type="common">scarce swallowtail</name>
    <dbReference type="NCBI Taxonomy" id="110791"/>
    <lineage>
        <taxon>Eukaryota</taxon>
        <taxon>Metazoa</taxon>
        <taxon>Ecdysozoa</taxon>
        <taxon>Arthropoda</taxon>
        <taxon>Hexapoda</taxon>
        <taxon>Insecta</taxon>
        <taxon>Pterygota</taxon>
        <taxon>Neoptera</taxon>
        <taxon>Endopterygota</taxon>
        <taxon>Lepidoptera</taxon>
        <taxon>Glossata</taxon>
        <taxon>Ditrysia</taxon>
        <taxon>Papilionoidea</taxon>
        <taxon>Papilionidae</taxon>
        <taxon>Papilioninae</taxon>
        <taxon>Iphiclides</taxon>
    </lineage>
</organism>
<sequence>MNTVFKYPTRAYYSALTRGYSNAHYDSGRLYKRAVAGRGSSVAYGDASASRGTSRTDGLIGNAQANRSALSCMNAFWSLHSP</sequence>
<accession>A0ABN8IL62</accession>
<gene>
    <name evidence="1" type="ORF">IPOD504_LOCUS9985</name>
</gene>
<proteinExistence type="predicted"/>
<dbReference type="Proteomes" id="UP000837857">
    <property type="component" value="Chromosome 24"/>
</dbReference>
<protein>
    <submittedName>
        <fullName evidence="1">Uncharacterized protein</fullName>
    </submittedName>
</protein>